<sequence length="284" mass="30457">MRSSPAAKCPIVSSEAILADAIERALARPRKRPLVIGLCGAQGSGKSTVAAALAGRFADTVVLSLDDLYKTHDARAALARDVHPLFATRGVPGTHDVDLGLATFAGLDGGHATPLPRFDKARDDRVDPAAWPVAPARPALVIFEGWCVGAAPQDAAALVAPVNALERERDPDGVWRRHANAALAGAYQWLFARIDWLAMLRAPSWDRVLGWRLEQEQALRASGARGAGVMSDAEVTTFVSHYERLTRHILDDMPGYADLVLQLDDMRGCVAVRGTDPTTDGGMR</sequence>
<protein>
    <submittedName>
        <fullName evidence="1">Kinase</fullName>
    </submittedName>
</protein>
<name>A0A1B3Z6R0_9SPHN</name>
<keyword evidence="1" id="KW-0418">Kinase</keyword>
<dbReference type="GO" id="GO:0005524">
    <property type="term" value="F:ATP binding"/>
    <property type="evidence" value="ECO:0007669"/>
    <property type="project" value="UniProtKB-KW"/>
</dbReference>
<dbReference type="PANTHER" id="PTHR10285">
    <property type="entry name" value="URIDINE KINASE"/>
    <property type="match status" value="1"/>
</dbReference>
<keyword evidence="2" id="KW-1185">Reference proteome</keyword>
<keyword evidence="1" id="KW-0808">Transferase</keyword>
<dbReference type="InterPro" id="IPR027417">
    <property type="entry name" value="P-loop_NTPase"/>
</dbReference>
<accession>A0A1B3Z6R0</accession>
<dbReference type="SUPFAM" id="SSF52540">
    <property type="entry name" value="P-loop containing nucleoside triphosphate hydrolases"/>
    <property type="match status" value="1"/>
</dbReference>
<dbReference type="KEGG" id="span:AWL63_03150"/>
<dbReference type="STRING" id="1560345.AWL63_03150"/>
<dbReference type="EMBL" id="CP014168">
    <property type="protein sequence ID" value="AOH83118.1"/>
    <property type="molecule type" value="Genomic_DNA"/>
</dbReference>
<gene>
    <name evidence="1" type="ORF">AWL63_03150</name>
</gene>
<reference evidence="1 2" key="1">
    <citation type="submission" date="2016-01" db="EMBL/GenBank/DDBJ databases">
        <title>Complete genome and mega plasmid sequence of Sphingomonas panacis DCY99 elicits systemic resistance in rice to Xanthomonas oryzae.</title>
        <authorList>
            <person name="Kim Y.J."/>
            <person name="Yang D.C."/>
            <person name="Sing P."/>
        </authorList>
    </citation>
    <scope>NUCLEOTIDE SEQUENCE [LARGE SCALE GENOMIC DNA]</scope>
    <source>
        <strain evidence="1 2">DCY99</strain>
    </source>
</reference>
<dbReference type="Pfam" id="PF13671">
    <property type="entry name" value="AAA_33"/>
    <property type="match status" value="1"/>
</dbReference>
<evidence type="ECO:0000313" key="2">
    <source>
        <dbReference type="Proteomes" id="UP000094256"/>
    </source>
</evidence>
<evidence type="ECO:0000313" key="1">
    <source>
        <dbReference type="EMBL" id="AOH83118.1"/>
    </source>
</evidence>
<dbReference type="PRINTS" id="PR00988">
    <property type="entry name" value="URIDINKINASE"/>
</dbReference>
<dbReference type="GO" id="GO:0016301">
    <property type="term" value="F:kinase activity"/>
    <property type="evidence" value="ECO:0007669"/>
    <property type="project" value="UniProtKB-KW"/>
</dbReference>
<dbReference type="Gene3D" id="3.40.50.300">
    <property type="entry name" value="P-loop containing nucleotide triphosphate hydrolases"/>
    <property type="match status" value="1"/>
</dbReference>
<organism evidence="1 2">
    <name type="scientific">Sphingomonas panacis</name>
    <dbReference type="NCBI Taxonomy" id="1560345"/>
    <lineage>
        <taxon>Bacteria</taxon>
        <taxon>Pseudomonadati</taxon>
        <taxon>Pseudomonadota</taxon>
        <taxon>Alphaproteobacteria</taxon>
        <taxon>Sphingomonadales</taxon>
        <taxon>Sphingomonadaceae</taxon>
        <taxon>Sphingomonas</taxon>
    </lineage>
</organism>
<dbReference type="OrthoDB" id="455474at2"/>
<proteinExistence type="predicted"/>
<dbReference type="RefSeq" id="WP_069203703.1">
    <property type="nucleotide sequence ID" value="NZ_CP014168.1"/>
</dbReference>
<dbReference type="Proteomes" id="UP000094256">
    <property type="component" value="Chromosome"/>
</dbReference>
<dbReference type="AlphaFoldDB" id="A0A1B3Z6R0"/>